<dbReference type="EC" id="3.1.25.-" evidence="2"/>
<evidence type="ECO:0000259" key="1">
    <source>
        <dbReference type="PROSITE" id="PS50164"/>
    </source>
</evidence>
<dbReference type="GO" id="GO:0005829">
    <property type="term" value="C:cytosol"/>
    <property type="evidence" value="ECO:0007669"/>
    <property type="project" value="TreeGrafter"/>
</dbReference>
<dbReference type="SMART" id="SM00479">
    <property type="entry name" value="EXOIII"/>
    <property type="match status" value="1"/>
</dbReference>
<dbReference type="GO" id="GO:0003677">
    <property type="term" value="F:DNA binding"/>
    <property type="evidence" value="ECO:0007669"/>
    <property type="project" value="InterPro"/>
</dbReference>
<dbReference type="Gene3D" id="3.30.420.10">
    <property type="entry name" value="Ribonuclease H-like superfamily/Ribonuclease H"/>
    <property type="match status" value="1"/>
</dbReference>
<dbReference type="CDD" id="cd06127">
    <property type="entry name" value="DEDDh"/>
    <property type="match status" value="1"/>
</dbReference>
<dbReference type="SUPFAM" id="SSF82771">
    <property type="entry name" value="GIY-YIG endonuclease"/>
    <property type="match status" value="1"/>
</dbReference>
<dbReference type="InterPro" id="IPR047296">
    <property type="entry name" value="GIY-YIG_UvrC_Cho"/>
</dbReference>
<dbReference type="AlphaFoldDB" id="A0A1J5RAP9"/>
<dbReference type="CDD" id="cd10434">
    <property type="entry name" value="GIY-YIG_UvrC_Cho"/>
    <property type="match status" value="1"/>
</dbReference>
<feature type="domain" description="GIY-YIG" evidence="1">
    <location>
        <begin position="200"/>
        <end position="278"/>
    </location>
</feature>
<protein>
    <submittedName>
        <fullName evidence="2">Excinuclease cho</fullName>
        <ecNumber evidence="2">3.1.25.-</ecNumber>
    </submittedName>
</protein>
<dbReference type="GO" id="GO:0008408">
    <property type="term" value="F:3'-5' exonuclease activity"/>
    <property type="evidence" value="ECO:0007669"/>
    <property type="project" value="TreeGrafter"/>
</dbReference>
<dbReference type="SUPFAM" id="SSF53098">
    <property type="entry name" value="Ribonuclease H-like"/>
    <property type="match status" value="1"/>
</dbReference>
<dbReference type="PROSITE" id="PS50164">
    <property type="entry name" value="GIY_YIG"/>
    <property type="match status" value="1"/>
</dbReference>
<reference evidence="2" key="1">
    <citation type="submission" date="2016-10" db="EMBL/GenBank/DDBJ databases">
        <title>Sequence of Gallionella enrichment culture.</title>
        <authorList>
            <person name="Poehlein A."/>
            <person name="Muehling M."/>
            <person name="Daniel R."/>
        </authorList>
    </citation>
    <scope>NUCLEOTIDE SEQUENCE</scope>
</reference>
<dbReference type="FunFam" id="3.30.420.10:FF:000045">
    <property type="entry name" value="3'-5' exonuclease DinG"/>
    <property type="match status" value="1"/>
</dbReference>
<dbReference type="GO" id="GO:0006289">
    <property type="term" value="P:nucleotide-excision repair"/>
    <property type="evidence" value="ECO:0007669"/>
    <property type="project" value="InterPro"/>
</dbReference>
<dbReference type="InterPro" id="IPR035901">
    <property type="entry name" value="GIY-YIG_endonuc_sf"/>
</dbReference>
<dbReference type="InterPro" id="IPR012337">
    <property type="entry name" value="RNaseH-like_sf"/>
</dbReference>
<gene>
    <name evidence="2" type="primary">cho_1</name>
    <name evidence="2" type="ORF">GALL_313780</name>
</gene>
<dbReference type="EMBL" id="MLJW01000460">
    <property type="protein sequence ID" value="OIQ86755.1"/>
    <property type="molecule type" value="Genomic_DNA"/>
</dbReference>
<keyword evidence="2" id="KW-0378">Hydrolase</keyword>
<comment type="caution">
    <text evidence="2">The sequence shown here is derived from an EMBL/GenBank/DDBJ whole genome shotgun (WGS) entry which is preliminary data.</text>
</comment>
<dbReference type="GO" id="GO:0003887">
    <property type="term" value="F:DNA-directed DNA polymerase activity"/>
    <property type="evidence" value="ECO:0007669"/>
    <property type="project" value="InterPro"/>
</dbReference>
<proteinExistence type="predicted"/>
<dbReference type="InterPro" id="IPR006054">
    <property type="entry name" value="DnaQ"/>
</dbReference>
<dbReference type="InterPro" id="IPR013520">
    <property type="entry name" value="Ribonucl_H"/>
</dbReference>
<dbReference type="PANTHER" id="PTHR30231:SF37">
    <property type="entry name" value="EXODEOXYRIBONUCLEASE 10"/>
    <property type="match status" value="1"/>
</dbReference>
<dbReference type="NCBIfam" id="TIGR00573">
    <property type="entry name" value="dnaq"/>
    <property type="match status" value="1"/>
</dbReference>
<name>A0A1J5RAP9_9ZZZZ</name>
<organism evidence="2">
    <name type="scientific">mine drainage metagenome</name>
    <dbReference type="NCBI Taxonomy" id="410659"/>
    <lineage>
        <taxon>unclassified sequences</taxon>
        <taxon>metagenomes</taxon>
        <taxon>ecological metagenomes</taxon>
    </lineage>
</organism>
<dbReference type="InterPro" id="IPR036397">
    <property type="entry name" value="RNaseH_sf"/>
</dbReference>
<sequence length="469" mass="52919">MFDQSVACIDVETTGASPEFDRITEIGIVEMMPDGTVREWSTLVNPQMPIPAFIEGLTGISNAMVEQAPTFAQVADEVLQRLAGRLFVAHNARFDYAFIRNEFRRMERDFRADTLCTVRLSRRLYPQHYKHNLDSLIQRLGIEMEDRHRALADARVLMHFLRRLPQEHDAEKIRQAIGHVMARPALPPHLPEGMVDDIPDTPGVYLFFGDDDLPLHVGRSAGMRSRVMAHFTGANKTARELRLSQQLKRIEWHQTAGELGAMLLEARLVKALQPVNNQRLQRENDLCSWQMVEASTGGRTLVLRYAADIDFGRASDLYGIFASQRKAAEALRSLADACKLCLLQLGLEKPARGGTTPCFGYQVKKCRGACIGKESHLQHDLRLMEALAKLRLQTWPYAGPVAIRETFVGREELHIVDHWAYLGTAKQAGDVEAILSAVPRPGFDQETYRLLTRHLRQPGIEVIPLGRMT</sequence>
<accession>A0A1J5RAP9</accession>
<dbReference type="PANTHER" id="PTHR30231">
    <property type="entry name" value="DNA POLYMERASE III SUBUNIT EPSILON"/>
    <property type="match status" value="1"/>
</dbReference>
<dbReference type="GO" id="GO:0045004">
    <property type="term" value="P:DNA replication proofreading"/>
    <property type="evidence" value="ECO:0007669"/>
    <property type="project" value="TreeGrafter"/>
</dbReference>
<dbReference type="Pfam" id="PF00929">
    <property type="entry name" value="RNase_T"/>
    <property type="match status" value="1"/>
</dbReference>
<dbReference type="Gene3D" id="3.40.1440.10">
    <property type="entry name" value="GIY-YIG endonuclease"/>
    <property type="match status" value="1"/>
</dbReference>
<evidence type="ECO:0000313" key="2">
    <source>
        <dbReference type="EMBL" id="OIQ86755.1"/>
    </source>
</evidence>
<dbReference type="InterPro" id="IPR000305">
    <property type="entry name" value="GIY-YIG_endonuc"/>
</dbReference>